<dbReference type="AlphaFoldDB" id="A0A903V2Z2"/>
<dbReference type="GO" id="GO:0043005">
    <property type="term" value="C:neuron projection"/>
    <property type="evidence" value="ECO:0007669"/>
    <property type="project" value="TreeGrafter"/>
</dbReference>
<feature type="domain" description="VPS9" evidence="2">
    <location>
        <begin position="289"/>
        <end position="445"/>
    </location>
</feature>
<dbReference type="GO" id="GO:0005886">
    <property type="term" value="C:plasma membrane"/>
    <property type="evidence" value="ECO:0007669"/>
    <property type="project" value="TreeGrafter"/>
</dbReference>
<feature type="repeat" description="ANK" evidence="1">
    <location>
        <begin position="859"/>
        <end position="891"/>
    </location>
</feature>
<dbReference type="InterPro" id="IPR003123">
    <property type="entry name" value="VPS9"/>
</dbReference>
<dbReference type="GO" id="GO:0005769">
    <property type="term" value="C:early endosome"/>
    <property type="evidence" value="ECO:0007669"/>
    <property type="project" value="TreeGrafter"/>
</dbReference>
<dbReference type="OrthoDB" id="411646at2759"/>
<dbReference type="Proteomes" id="UP000008820">
    <property type="component" value="Chromosome 3"/>
</dbReference>
<reference evidence="3" key="2">
    <citation type="submission" date="2022-10" db="UniProtKB">
        <authorList>
            <consortium name="EnsemblMetazoa"/>
        </authorList>
    </citation>
    <scope>IDENTIFICATION</scope>
    <source>
        <strain evidence="3">LVP_AGWG</strain>
    </source>
</reference>
<dbReference type="SUPFAM" id="SSF48403">
    <property type="entry name" value="Ankyrin repeat"/>
    <property type="match status" value="2"/>
</dbReference>
<feature type="repeat" description="ANK" evidence="1">
    <location>
        <begin position="895"/>
        <end position="927"/>
    </location>
</feature>
<dbReference type="PROSITE" id="PS50297">
    <property type="entry name" value="ANK_REP_REGION"/>
    <property type="match status" value="5"/>
</dbReference>
<dbReference type="InterPro" id="IPR036770">
    <property type="entry name" value="Ankyrin_rpt-contain_sf"/>
</dbReference>
<dbReference type="PROSITE" id="PS51205">
    <property type="entry name" value="VPS9"/>
    <property type="match status" value="1"/>
</dbReference>
<dbReference type="SUPFAM" id="SSF109993">
    <property type="entry name" value="VPS9 domain"/>
    <property type="match status" value="1"/>
</dbReference>
<dbReference type="PANTHER" id="PTHR24170:SF2">
    <property type="entry name" value="ANKYRIN REPEAT DOMAIN-CONTAINING PROTEIN 27"/>
    <property type="match status" value="1"/>
</dbReference>
<feature type="repeat" description="ANK" evidence="1">
    <location>
        <begin position="826"/>
        <end position="858"/>
    </location>
</feature>
<feature type="repeat" description="ANK" evidence="1">
    <location>
        <begin position="568"/>
        <end position="600"/>
    </location>
</feature>
<protein>
    <recommendedName>
        <fullName evidence="2">VPS9 domain-containing protein</fullName>
    </recommendedName>
</protein>
<organism evidence="3 4">
    <name type="scientific">Aedes aegypti</name>
    <name type="common">Yellowfever mosquito</name>
    <name type="synonym">Culex aegypti</name>
    <dbReference type="NCBI Taxonomy" id="7159"/>
    <lineage>
        <taxon>Eukaryota</taxon>
        <taxon>Metazoa</taxon>
        <taxon>Ecdysozoa</taxon>
        <taxon>Arthropoda</taxon>
        <taxon>Hexapoda</taxon>
        <taxon>Insecta</taxon>
        <taxon>Pterygota</taxon>
        <taxon>Neoptera</taxon>
        <taxon>Endopterygota</taxon>
        <taxon>Diptera</taxon>
        <taxon>Nematocera</taxon>
        <taxon>Culicoidea</taxon>
        <taxon>Culicidae</taxon>
        <taxon>Culicinae</taxon>
        <taxon>Aedini</taxon>
        <taxon>Aedes</taxon>
        <taxon>Stegomyia</taxon>
    </lineage>
</organism>
<feature type="repeat" description="ANK" evidence="1">
    <location>
        <begin position="535"/>
        <end position="567"/>
    </location>
</feature>
<dbReference type="GO" id="GO:0030133">
    <property type="term" value="C:transport vesicle"/>
    <property type="evidence" value="ECO:0007669"/>
    <property type="project" value="TreeGrafter"/>
</dbReference>
<dbReference type="PROSITE" id="PS50088">
    <property type="entry name" value="ANK_REPEAT"/>
    <property type="match status" value="6"/>
</dbReference>
<dbReference type="GO" id="GO:0045022">
    <property type="term" value="P:early endosome to late endosome transport"/>
    <property type="evidence" value="ECO:0007669"/>
    <property type="project" value="TreeGrafter"/>
</dbReference>
<name>A0A903V2Z2_AEDAE</name>
<accession>A0A903V2Z2</accession>
<dbReference type="InterPro" id="IPR002110">
    <property type="entry name" value="Ankyrin_rpt"/>
</dbReference>
<dbReference type="Gene3D" id="1.25.40.20">
    <property type="entry name" value="Ankyrin repeat-containing domain"/>
    <property type="match status" value="2"/>
</dbReference>
<dbReference type="InterPro" id="IPR051248">
    <property type="entry name" value="UPF0507/Ank_repeat_27"/>
</dbReference>
<dbReference type="SMART" id="SM00248">
    <property type="entry name" value="ANK"/>
    <property type="match status" value="7"/>
</dbReference>
<dbReference type="PANTHER" id="PTHR24170">
    <property type="entry name" value="ANKYRIN REPEAT DOMAIN-CONTAINING PROTEIN 27"/>
    <property type="match status" value="1"/>
</dbReference>
<sequence length="953" mass="108293">MKVLTLEVYQFQVAAYYSSEVFVGDSRISSPSKCDVTRIRISTSKSTMDVQYDEDLSKNPFYRKLQTDHQIFLETAPIEGWIICVPRSGTINDRCLVDQDFLLAQILVPNEELPETHFTNLSCADVRLNARQLITGGLKITILFEEVFYTNGLKFKVWCVERPLCDTRPYGIVIEDDFGRLTAITKLQDAVEFIRSVAKPRYVFSKIDAAVQSFTKCRSDSNKWNLKQYKEDVKKLYIHCLEIMLQNRKLKDRCQKDTHLKRNVKLAVETYMMDKLYDHVKDVINVCQQDQVESFNKTIRNLSDIHITEMNLKRSYADVIPGVKKELLRIDDCRTAIDKSACLKKAFEMIAREQAAGARTKNGAGDPKLMATMDDVIPLLIFVITKTGLTNWIMNVTFLKEFQLSETTVQSVVASKEKYGQDTYLLTTLEAVIVYISCCSIERSQRLGIDLMSDEDIQMKQYSEMSFKNADQFLNYLFTLMRNGEEEEILNIFQDFNRASGSVVDPNIKKCHPLCSCVRCESMPYQPHIDDRNQNGLAAIHLAATLGSPKLLTIILNLKPNVDAVDAKNWTALHYAAANGHQNLLLLLLHAGININSTSNDQHTSLHLACLNGHSGCVKALLYFSEHMKIHVDIDAQTQLGQTALHYASKWGFADIVETLLEHSATVNVVNRVGATPFKYAHNCKIMKMLKDAHADEQKRRKSSNSSPVRNEDFVLISDEDLLDDEVFLEYRNIEEMKRIDKAVTAIAAYDTKLACYYLGLEVFPPTPVINTASKKDYISEKVCHPLCTCQRCLNDSADFYTLLRKPFTKQSTTPSKINLNATNGDGCTALHIAAISGNLDMINILLDHRVSVTARNKSGCTALHLACRERRLNVIKLLLSRCRSDDIIDLKDCRGDTPLHYAVEQNQLRIVEILLSAKADKSLRNLAGRRPLDIARERLFFNVINVLERKWY</sequence>
<proteinExistence type="predicted"/>
<dbReference type="Pfam" id="PF02204">
    <property type="entry name" value="VPS9"/>
    <property type="match status" value="1"/>
</dbReference>
<dbReference type="Pfam" id="PF12796">
    <property type="entry name" value="Ank_2"/>
    <property type="match status" value="2"/>
</dbReference>
<evidence type="ECO:0000256" key="1">
    <source>
        <dbReference type="PROSITE-ProRule" id="PRU00023"/>
    </source>
</evidence>
<evidence type="ECO:0000259" key="2">
    <source>
        <dbReference type="PROSITE" id="PS51205"/>
    </source>
</evidence>
<dbReference type="InterPro" id="IPR037191">
    <property type="entry name" value="VPS9_dom_sf"/>
</dbReference>
<keyword evidence="4" id="KW-1185">Reference proteome</keyword>
<keyword evidence="1" id="KW-0040">ANK repeat</keyword>
<dbReference type="GO" id="GO:0005770">
    <property type="term" value="C:late endosome"/>
    <property type="evidence" value="ECO:0007669"/>
    <property type="project" value="TreeGrafter"/>
</dbReference>
<dbReference type="GO" id="GO:0048812">
    <property type="term" value="P:neuron projection morphogenesis"/>
    <property type="evidence" value="ECO:0007669"/>
    <property type="project" value="TreeGrafter"/>
</dbReference>
<evidence type="ECO:0000313" key="4">
    <source>
        <dbReference type="Proteomes" id="UP000008820"/>
    </source>
</evidence>
<dbReference type="GO" id="GO:0097422">
    <property type="term" value="C:tubular endosome"/>
    <property type="evidence" value="ECO:0007669"/>
    <property type="project" value="TreeGrafter"/>
</dbReference>
<dbReference type="EnsemblMetazoa" id="AAEL018164-RB">
    <property type="protein sequence ID" value="AAEL018164-PB"/>
    <property type="gene ID" value="AAEL018164"/>
</dbReference>
<feature type="repeat" description="ANK" evidence="1">
    <location>
        <begin position="640"/>
        <end position="672"/>
    </location>
</feature>
<dbReference type="Gene3D" id="1.20.1050.80">
    <property type="entry name" value="VPS9 domain"/>
    <property type="match status" value="1"/>
</dbReference>
<gene>
    <name evidence="3" type="primary">5571082</name>
</gene>
<dbReference type="GO" id="GO:0000149">
    <property type="term" value="F:SNARE binding"/>
    <property type="evidence" value="ECO:0007669"/>
    <property type="project" value="TreeGrafter"/>
</dbReference>
<evidence type="ECO:0000313" key="3">
    <source>
        <dbReference type="EnsemblMetazoa" id="AAEL018164-PB"/>
    </source>
</evidence>
<dbReference type="Pfam" id="PF00023">
    <property type="entry name" value="Ank"/>
    <property type="match status" value="2"/>
</dbReference>
<reference evidence="3 4" key="1">
    <citation type="submission" date="2017-06" db="EMBL/GenBank/DDBJ databases">
        <title>Aedes aegypti genome working group (AGWG) sequencing and assembly.</title>
        <authorList>
            <consortium name="Aedes aegypti Genome Working Group (AGWG)"/>
            <person name="Matthews B.J."/>
        </authorList>
    </citation>
    <scope>NUCLEOTIDE SEQUENCE [LARGE SCALE GENOMIC DNA]</scope>
    <source>
        <strain evidence="3 4">LVP_AGWG</strain>
    </source>
</reference>
<dbReference type="GO" id="GO:0005085">
    <property type="term" value="F:guanyl-nucleotide exchange factor activity"/>
    <property type="evidence" value="ECO:0007669"/>
    <property type="project" value="TreeGrafter"/>
</dbReference>